<feature type="transmembrane region" description="Helical" evidence="9">
    <location>
        <begin position="67"/>
        <end position="90"/>
    </location>
</feature>
<evidence type="ECO:0000313" key="12">
    <source>
        <dbReference type="EMBL" id="AZU02567.1"/>
    </source>
</evidence>
<feature type="transmembrane region" description="Helical" evidence="9">
    <location>
        <begin position="111"/>
        <end position="131"/>
    </location>
</feature>
<dbReference type="AlphaFoldDB" id="A0A3T0E5T4"/>
<evidence type="ECO:0000256" key="4">
    <source>
        <dbReference type="ARBA" id="ARBA00022475"/>
    </source>
</evidence>
<keyword evidence="5 9" id="KW-0812">Transmembrane</keyword>
<evidence type="ECO:0000256" key="5">
    <source>
        <dbReference type="ARBA" id="ARBA00022692"/>
    </source>
</evidence>
<dbReference type="InterPro" id="IPR036837">
    <property type="entry name" value="Cation_efflux_CTD_sf"/>
</dbReference>
<keyword evidence="6 9" id="KW-1133">Transmembrane helix</keyword>
<dbReference type="SUPFAM" id="SSF160240">
    <property type="entry name" value="Cation efflux protein cytoplasmic domain-like"/>
    <property type="match status" value="1"/>
</dbReference>
<accession>A0A3T0E5T4</accession>
<feature type="region of interest" description="Disordered" evidence="8">
    <location>
        <begin position="9"/>
        <end position="33"/>
    </location>
</feature>
<protein>
    <submittedName>
        <fullName evidence="12">Cation diffusion facilitator family transporter</fullName>
    </submittedName>
</protein>
<feature type="transmembrane region" description="Helical" evidence="9">
    <location>
        <begin position="188"/>
        <end position="206"/>
    </location>
</feature>
<evidence type="ECO:0000259" key="10">
    <source>
        <dbReference type="Pfam" id="PF01545"/>
    </source>
</evidence>
<proteinExistence type="inferred from homology"/>
<evidence type="ECO:0000256" key="7">
    <source>
        <dbReference type="ARBA" id="ARBA00023136"/>
    </source>
</evidence>
<dbReference type="InterPro" id="IPR002524">
    <property type="entry name" value="Cation_efflux"/>
</dbReference>
<dbReference type="Pfam" id="PF16916">
    <property type="entry name" value="ZT_dimer"/>
    <property type="match status" value="1"/>
</dbReference>
<dbReference type="Gene3D" id="1.20.1510.10">
    <property type="entry name" value="Cation efflux protein transmembrane domain"/>
    <property type="match status" value="1"/>
</dbReference>
<organism evidence="12 13">
    <name type="scientific">Glycocaulis alkaliphilus</name>
    <dbReference type="NCBI Taxonomy" id="1434191"/>
    <lineage>
        <taxon>Bacteria</taxon>
        <taxon>Pseudomonadati</taxon>
        <taxon>Pseudomonadota</taxon>
        <taxon>Alphaproteobacteria</taxon>
        <taxon>Maricaulales</taxon>
        <taxon>Maricaulaceae</taxon>
        <taxon>Glycocaulis</taxon>
    </lineage>
</organism>
<dbReference type="GO" id="GO:0015341">
    <property type="term" value="F:zinc efflux antiporter activity"/>
    <property type="evidence" value="ECO:0007669"/>
    <property type="project" value="TreeGrafter"/>
</dbReference>
<name>A0A3T0E5T4_9PROT</name>
<comment type="subcellular location">
    <subcellularLocation>
        <location evidence="1">Membrane</location>
        <topology evidence="1">Multi-pass membrane protein</topology>
    </subcellularLocation>
</comment>
<reference evidence="12 13" key="1">
    <citation type="submission" date="2016-12" db="EMBL/GenBank/DDBJ databases">
        <title>The genome of dimorphic prosthecate Glycocaulis alkaliphilus 6b-8t, isolated from crude oil dictates its adaptability in petroleum environments.</title>
        <authorList>
            <person name="Wu X.-L."/>
            <person name="Geng S."/>
        </authorList>
    </citation>
    <scope>NUCLEOTIDE SEQUENCE [LARGE SCALE GENOMIC DNA]</scope>
    <source>
        <strain evidence="12 13">6B-8</strain>
    </source>
</reference>
<feature type="domain" description="Cation efflux protein transmembrane" evidence="10">
    <location>
        <begin position="45"/>
        <end position="237"/>
    </location>
</feature>
<gene>
    <name evidence="12" type="ORF">X907_0016</name>
</gene>
<dbReference type="PANTHER" id="PTHR43840:SF41">
    <property type="entry name" value="CATION-EFFLUX PUMP FIEF"/>
    <property type="match status" value="1"/>
</dbReference>
<dbReference type="Proteomes" id="UP000286954">
    <property type="component" value="Chromosome"/>
</dbReference>
<sequence length="341" mass="36049">MCAYIGAMATPSPAPETDMPPASPAGPGRMDPAESQRINTMATALSVSVALILVGAKLAGWIASGSIALLASFFDSLLDLAASVTAFLAVRYAARPADNEHRFGHGKAEAFSSLLQAVLVAASALFLFVEGTRRLIDPQPVEAGGWALAVMALSLVLTLGLIRMQTLVIRRTGSIAVTGDRAHYSADVLSNLAVMGGIALAVFAGLERADPILALFVGVLLAKSAFELGRESVNQLLDRELPDATRAHIEALLTDDPRVLGVHELRTRAAGPLIHIQVHMDLEPFQTLKEAHDVVVAAELRVLKHYPAADLLIHSDPKGYGEAHGRGFFDADPEPHDGGAR</sequence>
<dbReference type="InterPro" id="IPR027470">
    <property type="entry name" value="Cation_efflux_CTD"/>
</dbReference>
<dbReference type="PANTHER" id="PTHR43840">
    <property type="entry name" value="MITOCHONDRIAL METAL TRANSPORTER 1-RELATED"/>
    <property type="match status" value="1"/>
</dbReference>
<dbReference type="GO" id="GO:0015093">
    <property type="term" value="F:ferrous iron transmembrane transporter activity"/>
    <property type="evidence" value="ECO:0007669"/>
    <property type="project" value="TreeGrafter"/>
</dbReference>
<keyword evidence="3" id="KW-0813">Transport</keyword>
<dbReference type="GO" id="GO:0005886">
    <property type="term" value="C:plasma membrane"/>
    <property type="evidence" value="ECO:0007669"/>
    <property type="project" value="TreeGrafter"/>
</dbReference>
<feature type="domain" description="Cation efflux protein cytoplasmic" evidence="11">
    <location>
        <begin position="241"/>
        <end position="317"/>
    </location>
</feature>
<dbReference type="NCBIfam" id="TIGR01297">
    <property type="entry name" value="CDF"/>
    <property type="match status" value="1"/>
</dbReference>
<dbReference type="GO" id="GO:0015086">
    <property type="term" value="F:cadmium ion transmembrane transporter activity"/>
    <property type="evidence" value="ECO:0007669"/>
    <property type="project" value="TreeGrafter"/>
</dbReference>
<dbReference type="KEGG" id="gak:X907_0016"/>
<keyword evidence="7 9" id="KW-0472">Membrane</keyword>
<evidence type="ECO:0000256" key="3">
    <source>
        <dbReference type="ARBA" id="ARBA00022448"/>
    </source>
</evidence>
<dbReference type="InterPro" id="IPR050291">
    <property type="entry name" value="CDF_Transporter"/>
</dbReference>
<dbReference type="EMBL" id="CP018911">
    <property type="protein sequence ID" value="AZU02567.1"/>
    <property type="molecule type" value="Genomic_DNA"/>
</dbReference>
<dbReference type="InterPro" id="IPR027469">
    <property type="entry name" value="Cation_efflux_TMD_sf"/>
</dbReference>
<evidence type="ECO:0000256" key="9">
    <source>
        <dbReference type="SAM" id="Phobius"/>
    </source>
</evidence>
<evidence type="ECO:0000259" key="11">
    <source>
        <dbReference type="Pfam" id="PF16916"/>
    </source>
</evidence>
<dbReference type="Pfam" id="PF01545">
    <property type="entry name" value="Cation_efflux"/>
    <property type="match status" value="1"/>
</dbReference>
<comment type="similarity">
    <text evidence="2">Belongs to the cation diffusion facilitator (CDF) transporter (TC 2.A.4) family.</text>
</comment>
<keyword evidence="4" id="KW-1003">Cell membrane</keyword>
<dbReference type="GO" id="GO:0006882">
    <property type="term" value="P:intracellular zinc ion homeostasis"/>
    <property type="evidence" value="ECO:0007669"/>
    <property type="project" value="TreeGrafter"/>
</dbReference>
<keyword evidence="13" id="KW-1185">Reference proteome</keyword>
<evidence type="ECO:0000256" key="6">
    <source>
        <dbReference type="ARBA" id="ARBA00022989"/>
    </source>
</evidence>
<evidence type="ECO:0000313" key="13">
    <source>
        <dbReference type="Proteomes" id="UP000286954"/>
    </source>
</evidence>
<evidence type="ECO:0000256" key="1">
    <source>
        <dbReference type="ARBA" id="ARBA00004141"/>
    </source>
</evidence>
<feature type="transmembrane region" description="Helical" evidence="9">
    <location>
        <begin position="143"/>
        <end position="162"/>
    </location>
</feature>
<evidence type="ECO:0000256" key="8">
    <source>
        <dbReference type="SAM" id="MobiDB-lite"/>
    </source>
</evidence>
<dbReference type="InterPro" id="IPR058533">
    <property type="entry name" value="Cation_efflux_TM"/>
</dbReference>
<dbReference type="Gene3D" id="3.30.70.1350">
    <property type="entry name" value="Cation efflux protein, cytoplasmic domain"/>
    <property type="match status" value="1"/>
</dbReference>
<dbReference type="SUPFAM" id="SSF161111">
    <property type="entry name" value="Cation efflux protein transmembrane domain-like"/>
    <property type="match status" value="1"/>
</dbReference>
<feature type="transmembrane region" description="Helical" evidence="9">
    <location>
        <begin position="38"/>
        <end position="61"/>
    </location>
</feature>
<evidence type="ECO:0000256" key="2">
    <source>
        <dbReference type="ARBA" id="ARBA00008114"/>
    </source>
</evidence>